<dbReference type="PANTHER" id="PTHR11361:SF152">
    <property type="entry name" value="DNA MISMATCH REPAIR PROTEIN"/>
    <property type="match status" value="1"/>
</dbReference>
<evidence type="ECO:0000313" key="6">
    <source>
        <dbReference type="EMBL" id="SMD34624.1"/>
    </source>
</evidence>
<evidence type="ECO:0000313" key="7">
    <source>
        <dbReference type="Proteomes" id="UP000192472"/>
    </source>
</evidence>
<sequence>MFSLKKKRKVKPFYLKSTDFDFDRISLYFKHSNKSKAYQVISDGTCKDLDFEELFMYLDRTSSVVGQQYLYAVLRTLVEGPVDQFEKIIEHLNEQPKIKKSAVLELNKLNSPGAYYLQRLIYGAIPSKPKWFSLLPILSGLSVCMIILSLIYPTMILGLLLVTTINSLIHYWNKNNVVGHSNTIPQLMVLTKIAKNLVKLNAFNSRIEEIKKAENELNKISVLAFVFKWESKVSDQLSQVFDYILDFLKGIFLIEPIFLFSILGRLDNKRQEVLEVFEAVSALDVAISISAFRQSLPNYAIPHFTRGSNRIQAKGIFHPLTIDPVVNDIDITEDRSMLITGSNMSGKSTLIRAVGINVLLAQTINTVCCESFDLPNMKIFSAIRVSDNLVEDTSYYYAEVKKIKELLEESTSANKNLFLLDELFKGTNTIERIASAKAVLSYLNQGNNYVFAATHDVELTEYLTDSYDNYYFSDTIENGKLSFDYLLKAGTLSQTNAIRILELNGFPSSLTQEAQTLADEINNLKNMSTYFS</sequence>
<keyword evidence="1" id="KW-0547">Nucleotide-binding</keyword>
<protein>
    <submittedName>
        <fullName evidence="6">MutS domain V</fullName>
    </submittedName>
</protein>
<dbReference type="RefSeq" id="WP_084372774.1">
    <property type="nucleotide sequence ID" value="NZ_FWYF01000002.1"/>
</dbReference>
<organism evidence="6 7">
    <name type="scientific">Reichenbachiella faecimaris</name>
    <dbReference type="NCBI Taxonomy" id="692418"/>
    <lineage>
        <taxon>Bacteria</taxon>
        <taxon>Pseudomonadati</taxon>
        <taxon>Bacteroidota</taxon>
        <taxon>Cytophagia</taxon>
        <taxon>Cytophagales</taxon>
        <taxon>Reichenbachiellaceae</taxon>
        <taxon>Reichenbachiella</taxon>
    </lineage>
</organism>
<name>A0A1W2GDM3_REIFA</name>
<dbReference type="GO" id="GO:0005829">
    <property type="term" value="C:cytosol"/>
    <property type="evidence" value="ECO:0007669"/>
    <property type="project" value="TreeGrafter"/>
</dbReference>
<dbReference type="GO" id="GO:0030983">
    <property type="term" value="F:mismatched DNA binding"/>
    <property type="evidence" value="ECO:0007669"/>
    <property type="project" value="InterPro"/>
</dbReference>
<dbReference type="InterPro" id="IPR000432">
    <property type="entry name" value="DNA_mismatch_repair_MutS_C"/>
</dbReference>
<keyword evidence="3" id="KW-0238">DNA-binding</keyword>
<evidence type="ECO:0000256" key="4">
    <source>
        <dbReference type="SAM" id="Phobius"/>
    </source>
</evidence>
<dbReference type="GO" id="GO:0005524">
    <property type="term" value="F:ATP binding"/>
    <property type="evidence" value="ECO:0007669"/>
    <property type="project" value="UniProtKB-KW"/>
</dbReference>
<dbReference type="InterPro" id="IPR027417">
    <property type="entry name" value="P-loop_NTPase"/>
</dbReference>
<dbReference type="OrthoDB" id="9802448at2"/>
<dbReference type="Proteomes" id="UP000192472">
    <property type="component" value="Unassembled WGS sequence"/>
</dbReference>
<evidence type="ECO:0000259" key="5">
    <source>
        <dbReference type="SMART" id="SM00534"/>
    </source>
</evidence>
<dbReference type="GO" id="GO:0140664">
    <property type="term" value="F:ATP-dependent DNA damage sensor activity"/>
    <property type="evidence" value="ECO:0007669"/>
    <property type="project" value="InterPro"/>
</dbReference>
<dbReference type="AlphaFoldDB" id="A0A1W2GDM3"/>
<gene>
    <name evidence="6" type="ORF">SAMN04488029_2103</name>
</gene>
<dbReference type="GO" id="GO:0006298">
    <property type="term" value="P:mismatch repair"/>
    <property type="evidence" value="ECO:0007669"/>
    <property type="project" value="InterPro"/>
</dbReference>
<accession>A0A1W2GDM3</accession>
<proteinExistence type="predicted"/>
<dbReference type="SMART" id="SM00534">
    <property type="entry name" value="MUTSac"/>
    <property type="match status" value="1"/>
</dbReference>
<evidence type="ECO:0000256" key="3">
    <source>
        <dbReference type="ARBA" id="ARBA00023125"/>
    </source>
</evidence>
<keyword evidence="7" id="KW-1185">Reference proteome</keyword>
<evidence type="ECO:0000256" key="1">
    <source>
        <dbReference type="ARBA" id="ARBA00022741"/>
    </source>
</evidence>
<dbReference type="EMBL" id="FWYF01000002">
    <property type="protein sequence ID" value="SMD34624.1"/>
    <property type="molecule type" value="Genomic_DNA"/>
</dbReference>
<feature type="transmembrane region" description="Helical" evidence="4">
    <location>
        <begin position="131"/>
        <end position="152"/>
    </location>
</feature>
<dbReference type="Pfam" id="PF00488">
    <property type="entry name" value="MutS_V"/>
    <property type="match status" value="1"/>
</dbReference>
<evidence type="ECO:0000256" key="2">
    <source>
        <dbReference type="ARBA" id="ARBA00022840"/>
    </source>
</evidence>
<keyword evidence="2" id="KW-0067">ATP-binding</keyword>
<reference evidence="6 7" key="1">
    <citation type="submission" date="2017-04" db="EMBL/GenBank/DDBJ databases">
        <authorList>
            <person name="Afonso C.L."/>
            <person name="Miller P.J."/>
            <person name="Scott M.A."/>
            <person name="Spackman E."/>
            <person name="Goraichik I."/>
            <person name="Dimitrov K.M."/>
            <person name="Suarez D.L."/>
            <person name="Swayne D.E."/>
        </authorList>
    </citation>
    <scope>NUCLEOTIDE SEQUENCE [LARGE SCALE GENOMIC DNA]</scope>
    <source>
        <strain evidence="6 7">DSM 26133</strain>
    </source>
</reference>
<feature type="domain" description="DNA mismatch repair proteins mutS family" evidence="5">
    <location>
        <begin position="334"/>
        <end position="519"/>
    </location>
</feature>
<keyword evidence="4" id="KW-0472">Membrane</keyword>
<dbReference type="Gene3D" id="3.40.50.300">
    <property type="entry name" value="P-loop containing nucleotide triphosphate hydrolases"/>
    <property type="match status" value="1"/>
</dbReference>
<dbReference type="SUPFAM" id="SSF52540">
    <property type="entry name" value="P-loop containing nucleoside triphosphate hydrolases"/>
    <property type="match status" value="1"/>
</dbReference>
<keyword evidence="4" id="KW-0812">Transmembrane</keyword>
<dbReference type="PANTHER" id="PTHR11361">
    <property type="entry name" value="DNA MISMATCH REPAIR PROTEIN MUTS FAMILY MEMBER"/>
    <property type="match status" value="1"/>
</dbReference>
<dbReference type="InterPro" id="IPR045076">
    <property type="entry name" value="MutS"/>
</dbReference>
<keyword evidence="4" id="KW-1133">Transmembrane helix</keyword>
<dbReference type="STRING" id="692418.SAMN04488029_2103"/>